<proteinExistence type="predicted"/>
<keyword evidence="2" id="KW-1185">Reference proteome</keyword>
<reference evidence="2" key="2">
    <citation type="submission" date="2019-02" db="EMBL/GenBank/DDBJ databases">
        <title>Granulicella sibirica sp. nov., a psychrotolerant acidobacterium isolated from an organic soil layer in forested tundra, West Siberia.</title>
        <authorList>
            <person name="Oshkin I.Y."/>
            <person name="Kulichevskaya I.S."/>
            <person name="Rijpstra W.I.C."/>
            <person name="Sinninghe Damste J.S."/>
            <person name="Rakitin A.L."/>
            <person name="Ravin N.V."/>
            <person name="Dedysh S.N."/>
        </authorList>
    </citation>
    <scope>NUCLEOTIDE SEQUENCE [LARGE SCALE GENOMIC DNA]</scope>
    <source>
        <strain evidence="2">AF10</strain>
    </source>
</reference>
<dbReference type="AlphaFoldDB" id="A0A4Q0T2V3"/>
<name>A0A4Q0T2V3_9BACT</name>
<gene>
    <name evidence="1" type="ORF">GRAN_0867</name>
</gene>
<evidence type="ECO:0000313" key="2">
    <source>
        <dbReference type="Proteomes" id="UP000289437"/>
    </source>
</evidence>
<reference evidence="1 2" key="1">
    <citation type="submission" date="2018-11" db="EMBL/GenBank/DDBJ databases">
        <authorList>
            <person name="Mardanov A.V."/>
            <person name="Ravin N.V."/>
            <person name="Dedysh S.N."/>
        </authorList>
    </citation>
    <scope>NUCLEOTIDE SEQUENCE [LARGE SCALE GENOMIC DNA]</scope>
    <source>
        <strain evidence="1 2">AF10</strain>
    </source>
</reference>
<comment type="caution">
    <text evidence="1">The sequence shown here is derived from an EMBL/GenBank/DDBJ whole genome shotgun (WGS) entry which is preliminary data.</text>
</comment>
<sequence length="81" mass="8801">MTAEHLALLNASIDQIVELETLDGTRFLATPLFVYEGEDNPDVFFLPVERGASGNLKTAETGQSILLEDILAVRTPTQVLA</sequence>
<protein>
    <submittedName>
        <fullName evidence="1">Uncharacterized protein</fullName>
    </submittedName>
</protein>
<dbReference type="EMBL" id="RDSM01000001">
    <property type="protein sequence ID" value="RXH57557.1"/>
    <property type="molecule type" value="Genomic_DNA"/>
</dbReference>
<accession>A0A4Q0T2V3</accession>
<dbReference type="OrthoDB" id="122391at2"/>
<dbReference type="RefSeq" id="WP_128911714.1">
    <property type="nucleotide sequence ID" value="NZ_RDSM01000001.1"/>
</dbReference>
<organism evidence="1 2">
    <name type="scientific">Granulicella sibirica</name>
    <dbReference type="NCBI Taxonomy" id="2479048"/>
    <lineage>
        <taxon>Bacteria</taxon>
        <taxon>Pseudomonadati</taxon>
        <taxon>Acidobacteriota</taxon>
        <taxon>Terriglobia</taxon>
        <taxon>Terriglobales</taxon>
        <taxon>Acidobacteriaceae</taxon>
        <taxon>Granulicella</taxon>
    </lineage>
</organism>
<evidence type="ECO:0000313" key="1">
    <source>
        <dbReference type="EMBL" id="RXH57557.1"/>
    </source>
</evidence>
<dbReference type="Proteomes" id="UP000289437">
    <property type="component" value="Unassembled WGS sequence"/>
</dbReference>